<dbReference type="InterPro" id="IPR023151">
    <property type="entry name" value="PEP_util_CS"/>
</dbReference>
<keyword evidence="8 17" id="KW-0813">Transport</keyword>
<dbReference type="GO" id="GO:0008965">
    <property type="term" value="F:phosphoenolpyruvate-protein phosphotransferase activity"/>
    <property type="evidence" value="ECO:0007669"/>
    <property type="project" value="UniProtKB-EC"/>
</dbReference>
<keyword evidence="11 17" id="KW-0808">Transferase</keyword>
<evidence type="ECO:0000256" key="13">
    <source>
        <dbReference type="ARBA" id="ARBA00022723"/>
    </source>
</evidence>
<comment type="subcellular location">
    <subcellularLocation>
        <location evidence="4 17">Cytoplasm</location>
    </subcellularLocation>
</comment>
<comment type="function">
    <text evidence="3 17">General (non sugar-specific) component of the phosphoenolpyruvate-dependent sugar phosphotransferase system (sugar PTS). This major carbohydrate active-transport system catalyzes the phosphorylation of incoming sugar substrates concomitantly with their translocation across the cell membrane. Enzyme I transfers the phosphoryl group from phosphoenolpyruvate (PEP) to the phosphoryl carrier protein (HPr).</text>
</comment>
<dbReference type="Pfam" id="PF05524">
    <property type="entry name" value="PEP-utilisers_N"/>
    <property type="match status" value="1"/>
</dbReference>
<dbReference type="PANTHER" id="PTHR46244:SF3">
    <property type="entry name" value="PHOSPHOENOLPYRUVATE-PROTEIN PHOSPHOTRANSFERASE"/>
    <property type="match status" value="1"/>
</dbReference>
<dbReference type="PROSITE" id="PS00370">
    <property type="entry name" value="PEP_ENZYMES_PHOS_SITE"/>
    <property type="match status" value="1"/>
</dbReference>
<evidence type="ECO:0000256" key="17">
    <source>
        <dbReference type="PIRNR" id="PIRNR000732"/>
    </source>
</evidence>
<keyword evidence="13 17" id="KW-0479">Metal-binding</keyword>
<keyword evidence="10 17" id="KW-0762">Sugar transport</keyword>
<evidence type="ECO:0000256" key="12">
    <source>
        <dbReference type="ARBA" id="ARBA00022683"/>
    </source>
</evidence>
<dbReference type="PIRSF" id="PIRSF000732">
    <property type="entry name" value="PTS_enzyme_I"/>
    <property type="match status" value="1"/>
</dbReference>
<gene>
    <name evidence="21" type="primary">ptsP</name>
    <name evidence="21" type="ORF">VA613_12845</name>
</gene>
<dbReference type="PANTHER" id="PTHR46244">
    <property type="entry name" value="PHOSPHOENOLPYRUVATE-PROTEIN PHOSPHOTRANSFERASE"/>
    <property type="match status" value="1"/>
</dbReference>
<evidence type="ECO:0000256" key="10">
    <source>
        <dbReference type="ARBA" id="ARBA00022597"/>
    </source>
</evidence>
<evidence type="ECO:0000256" key="1">
    <source>
        <dbReference type="ARBA" id="ARBA00000683"/>
    </source>
</evidence>
<feature type="domain" description="Phosphotransferase system enzyme I N-terminal" evidence="20">
    <location>
        <begin position="6"/>
        <end position="129"/>
    </location>
</feature>
<organism evidence="21 22">
    <name type="scientific">Thiobacillus sedimenti</name>
    <dbReference type="NCBI Taxonomy" id="3110231"/>
    <lineage>
        <taxon>Bacteria</taxon>
        <taxon>Pseudomonadati</taxon>
        <taxon>Pseudomonadota</taxon>
        <taxon>Betaproteobacteria</taxon>
        <taxon>Nitrosomonadales</taxon>
        <taxon>Thiobacillaceae</taxon>
        <taxon>Thiobacillus</taxon>
    </lineage>
</organism>
<dbReference type="Gene3D" id="3.20.20.60">
    <property type="entry name" value="Phosphoenolpyruvate-binding domains"/>
    <property type="match status" value="1"/>
</dbReference>
<keyword evidence="15 17" id="KW-0460">Magnesium</keyword>
<comment type="catalytic activity">
    <reaction evidence="1 17">
        <text>L-histidyl-[protein] + phosphoenolpyruvate = N(pros)-phospho-L-histidyl-[protein] + pyruvate</text>
        <dbReference type="Rhea" id="RHEA:23880"/>
        <dbReference type="Rhea" id="RHEA-COMP:9745"/>
        <dbReference type="Rhea" id="RHEA-COMP:9746"/>
        <dbReference type="ChEBI" id="CHEBI:15361"/>
        <dbReference type="ChEBI" id="CHEBI:29979"/>
        <dbReference type="ChEBI" id="CHEBI:58702"/>
        <dbReference type="ChEBI" id="CHEBI:64837"/>
        <dbReference type="EC" id="2.7.3.9"/>
    </reaction>
</comment>
<dbReference type="InterPro" id="IPR024692">
    <property type="entry name" value="PTS_EI"/>
</dbReference>
<dbReference type="InterPro" id="IPR008279">
    <property type="entry name" value="PEP-util_enz_mobile_dom"/>
</dbReference>
<name>A0ABZ1CHL7_9PROT</name>
<dbReference type="InterPro" id="IPR000121">
    <property type="entry name" value="PEP_util_C"/>
</dbReference>
<evidence type="ECO:0000259" key="19">
    <source>
        <dbReference type="Pfam" id="PF02896"/>
    </source>
</evidence>
<evidence type="ECO:0000256" key="14">
    <source>
        <dbReference type="ARBA" id="ARBA00022777"/>
    </source>
</evidence>
<dbReference type="SUPFAM" id="SSF52009">
    <property type="entry name" value="Phosphohistidine domain"/>
    <property type="match status" value="1"/>
</dbReference>
<dbReference type="Pfam" id="PF00391">
    <property type="entry name" value="PEP-utilizers"/>
    <property type="match status" value="1"/>
</dbReference>
<accession>A0ABZ1CHL7</accession>
<dbReference type="NCBIfam" id="TIGR01417">
    <property type="entry name" value="PTS_I_fam"/>
    <property type="match status" value="1"/>
</dbReference>
<dbReference type="InterPro" id="IPR018274">
    <property type="entry name" value="PEP_util_AS"/>
</dbReference>
<dbReference type="SUPFAM" id="SSF51621">
    <property type="entry name" value="Phosphoenolpyruvate/pyruvate domain"/>
    <property type="match status" value="1"/>
</dbReference>
<dbReference type="InterPro" id="IPR040442">
    <property type="entry name" value="Pyrv_kinase-like_dom_sf"/>
</dbReference>
<dbReference type="InterPro" id="IPR015813">
    <property type="entry name" value="Pyrv/PenolPyrv_kinase-like_dom"/>
</dbReference>
<evidence type="ECO:0000256" key="15">
    <source>
        <dbReference type="ARBA" id="ARBA00022842"/>
    </source>
</evidence>
<dbReference type="PROSITE" id="PS00742">
    <property type="entry name" value="PEP_ENZYMES_2"/>
    <property type="match status" value="1"/>
</dbReference>
<dbReference type="Proteomes" id="UP001334732">
    <property type="component" value="Chromosome"/>
</dbReference>
<keyword evidence="22" id="KW-1185">Reference proteome</keyword>
<dbReference type="InterPro" id="IPR006318">
    <property type="entry name" value="PTS_EI-like"/>
</dbReference>
<dbReference type="Gene3D" id="3.50.30.10">
    <property type="entry name" value="Phosphohistidine domain"/>
    <property type="match status" value="1"/>
</dbReference>
<protein>
    <recommendedName>
        <fullName evidence="7 17">Phosphoenolpyruvate-protein phosphotransferase</fullName>
        <ecNumber evidence="6 17">2.7.3.9</ecNumber>
    </recommendedName>
    <alternativeName>
        <fullName evidence="16 17">Phosphotransferase system, enzyme I</fullName>
    </alternativeName>
</protein>
<proteinExistence type="inferred from homology"/>
<evidence type="ECO:0000256" key="8">
    <source>
        <dbReference type="ARBA" id="ARBA00022448"/>
    </source>
</evidence>
<evidence type="ECO:0000259" key="20">
    <source>
        <dbReference type="Pfam" id="PF05524"/>
    </source>
</evidence>
<reference evidence="21 22" key="1">
    <citation type="submission" date="2023-12" db="EMBL/GenBank/DDBJ databases">
        <title>Thiobacillus sedimentum sp. nov., a chemolithoautotrophic sulfur-oxidizing bacterium isolated from freshwater sediment.</title>
        <authorList>
            <person name="Luo J."/>
            <person name="Dai C."/>
        </authorList>
    </citation>
    <scope>NUCLEOTIDE SEQUENCE [LARGE SCALE GENOMIC DNA]</scope>
    <source>
        <strain evidence="21 22">SCUT-2</strain>
    </source>
</reference>
<evidence type="ECO:0000256" key="16">
    <source>
        <dbReference type="ARBA" id="ARBA00033235"/>
    </source>
</evidence>
<dbReference type="EMBL" id="CP141769">
    <property type="protein sequence ID" value="WRS38878.1"/>
    <property type="molecule type" value="Genomic_DNA"/>
</dbReference>
<feature type="domain" description="PEP-utilising enzyme mobile" evidence="18">
    <location>
        <begin position="160"/>
        <end position="230"/>
    </location>
</feature>
<evidence type="ECO:0000256" key="2">
    <source>
        <dbReference type="ARBA" id="ARBA00001946"/>
    </source>
</evidence>
<keyword evidence="14 17" id="KW-0418">Kinase</keyword>
<evidence type="ECO:0000256" key="11">
    <source>
        <dbReference type="ARBA" id="ARBA00022679"/>
    </source>
</evidence>
<evidence type="ECO:0000256" key="9">
    <source>
        <dbReference type="ARBA" id="ARBA00022490"/>
    </source>
</evidence>
<dbReference type="InterPro" id="IPR036618">
    <property type="entry name" value="PtsI_HPr-bd_sf"/>
</dbReference>
<comment type="similarity">
    <text evidence="5 17">Belongs to the PEP-utilizing enzyme family.</text>
</comment>
<comment type="cofactor">
    <cofactor evidence="2 17">
        <name>Mg(2+)</name>
        <dbReference type="ChEBI" id="CHEBI:18420"/>
    </cofactor>
</comment>
<dbReference type="InterPro" id="IPR036637">
    <property type="entry name" value="Phosphohistidine_dom_sf"/>
</dbReference>
<sequence>MSFSLHGIGVSGGIAIGYAHLTSNARIEVPQYMLESRYIQDELARFDEAILATRAELEVLRSHIPPNAPAELSAFLDMHLMFLGDSMIAEAPKRLIQETQCNAEWALAQQMEALVARFDEIDDAYLRSRQEDVVQVVQRVLKALMGHPSHLPLDVNFDVERILVAHELSPADMVIFKNVHFAAFVTDLGGTTSHTAILARSMGMPSVMALHNARGLIRDHDLLIVDGRDGVVIVNPDESVLAEYRLRQNQWRIDTDKLKRLKTSKSATLDGTPVELMANIELLSDIDAVKAAGAHGIGLFRSEFLFLNRSDLPTEDEQYAAYKAVAEALDGKPVTIRTLDLGADKQAPWGHTVADNPALGLRAIRLCLAEPGLFHTQLRAILRASAHGRVRILIPMLASFVELRQTLQRIDEAKASLRKDGLAFDEAIPIGGMIEVPAAALSAAFFADQLDFLSIGTNDLIQYTLAIDRADDSVAHLYDPLHPAVLSLIQQTIRAGAKAGKPVAVCGEMAGDPLLTRLLLGLGLRTFSMQPASLLQVKQQVLKSHLEELAPPTQRLLKNTDPDKTTALLNRLNGS</sequence>
<dbReference type="Gene3D" id="1.10.274.10">
    <property type="entry name" value="PtsI, HPr-binding domain"/>
    <property type="match status" value="1"/>
</dbReference>
<feature type="domain" description="PEP-utilising enzyme C-terminal" evidence="19">
    <location>
        <begin position="257"/>
        <end position="544"/>
    </location>
</feature>
<dbReference type="SUPFAM" id="SSF47831">
    <property type="entry name" value="Enzyme I of the PEP:sugar phosphotransferase system HPr-binding (sub)domain"/>
    <property type="match status" value="1"/>
</dbReference>
<dbReference type="PRINTS" id="PR01736">
    <property type="entry name" value="PHPHTRNFRASE"/>
</dbReference>
<keyword evidence="12 17" id="KW-0598">Phosphotransferase system</keyword>
<evidence type="ECO:0000256" key="5">
    <source>
        <dbReference type="ARBA" id="ARBA00007837"/>
    </source>
</evidence>
<evidence type="ECO:0000259" key="18">
    <source>
        <dbReference type="Pfam" id="PF00391"/>
    </source>
</evidence>
<evidence type="ECO:0000313" key="21">
    <source>
        <dbReference type="EMBL" id="WRS38878.1"/>
    </source>
</evidence>
<keyword evidence="9 17" id="KW-0963">Cytoplasm</keyword>
<evidence type="ECO:0000256" key="6">
    <source>
        <dbReference type="ARBA" id="ARBA00012232"/>
    </source>
</evidence>
<dbReference type="InterPro" id="IPR008731">
    <property type="entry name" value="PTS_EIN"/>
</dbReference>
<dbReference type="InterPro" id="IPR050499">
    <property type="entry name" value="PEP-utilizing_PTS_enzyme"/>
</dbReference>
<dbReference type="RefSeq" id="WP_324779410.1">
    <property type="nucleotide sequence ID" value="NZ_CP141769.1"/>
</dbReference>
<evidence type="ECO:0000313" key="22">
    <source>
        <dbReference type="Proteomes" id="UP001334732"/>
    </source>
</evidence>
<dbReference type="EC" id="2.7.3.9" evidence="6 17"/>
<dbReference type="Pfam" id="PF02896">
    <property type="entry name" value="PEP-utilizers_C"/>
    <property type="match status" value="1"/>
</dbReference>
<evidence type="ECO:0000256" key="7">
    <source>
        <dbReference type="ARBA" id="ARBA00016544"/>
    </source>
</evidence>
<evidence type="ECO:0000256" key="4">
    <source>
        <dbReference type="ARBA" id="ARBA00004496"/>
    </source>
</evidence>
<evidence type="ECO:0000256" key="3">
    <source>
        <dbReference type="ARBA" id="ARBA00002728"/>
    </source>
</evidence>